<dbReference type="EMBL" id="PGTM01000022">
    <property type="protein sequence ID" value="PJF36951.1"/>
    <property type="molecule type" value="Genomic_DNA"/>
</dbReference>
<keyword evidence="6" id="KW-0808">Transferase</keyword>
<dbReference type="Proteomes" id="UP000229681">
    <property type="component" value="Unassembled WGS sequence"/>
</dbReference>
<keyword evidence="6" id="KW-0489">Methyltransferase</keyword>
<dbReference type="GO" id="GO:0032259">
    <property type="term" value="P:methylation"/>
    <property type="evidence" value="ECO:0007669"/>
    <property type="project" value="UniProtKB-KW"/>
</dbReference>
<dbReference type="Proteomes" id="UP000228947">
    <property type="component" value="Unassembled WGS sequence"/>
</dbReference>
<protein>
    <submittedName>
        <fullName evidence="6">TlyA family rRNA (Cytidine-2'-O)-methyltransferase</fullName>
    </submittedName>
</protein>
<dbReference type="CDD" id="cd00165">
    <property type="entry name" value="S4"/>
    <property type="match status" value="1"/>
</dbReference>
<dbReference type="InterPro" id="IPR029063">
    <property type="entry name" value="SAM-dependent_MTases_sf"/>
</dbReference>
<dbReference type="GO" id="GO:0008168">
    <property type="term" value="F:methyltransferase activity"/>
    <property type="evidence" value="ECO:0007669"/>
    <property type="project" value="UniProtKB-KW"/>
</dbReference>
<dbReference type="EMBL" id="PGTL01000015">
    <property type="protein sequence ID" value="PJF42517.1"/>
    <property type="molecule type" value="Genomic_DNA"/>
</dbReference>
<dbReference type="InterPro" id="IPR036986">
    <property type="entry name" value="S4_RNA-bd_sf"/>
</dbReference>
<dbReference type="InterPro" id="IPR002942">
    <property type="entry name" value="S4_RNA-bd"/>
</dbReference>
<dbReference type="PIRSF" id="PIRSF005578">
    <property type="entry name" value="TlyA"/>
    <property type="match status" value="1"/>
</dbReference>
<accession>A0A2M8PHE3</accession>
<comment type="similarity">
    <text evidence="2">Belongs to the TlyA family.</text>
</comment>
<dbReference type="AlphaFoldDB" id="A0A2M8PY97"/>
<sequence>MVQRERLDILLVARGKVESREQARRLIMAGEVRVNGQLVDKPGQRVPSDAELQVQRAPRYVSRGGEKLAAALHTFEVPVAGQICADIGASHGGFTDCLLQHGAAKVYALDVGYGQLDYRLRLDERVVVMERTNVRYVPSLPEPIGVAVIDVSFISLRLVLPVVRGWLGTDAHVVALIKPQFEAGRREVGKGGIVKAPEVHRRVLAAVLNAARAENLMPCGLIRSPLRGASGNVEFLAWLRHAAPALPMFDQDAAIDSALSALDQAQEESDV</sequence>
<evidence type="ECO:0000313" key="8">
    <source>
        <dbReference type="Proteomes" id="UP000229681"/>
    </source>
</evidence>
<evidence type="ECO:0000256" key="2">
    <source>
        <dbReference type="ARBA" id="ARBA00029460"/>
    </source>
</evidence>
<feature type="domain" description="RNA-binding S4" evidence="4">
    <location>
        <begin position="5"/>
        <end position="69"/>
    </location>
</feature>
<dbReference type="Gene3D" id="3.10.290.10">
    <property type="entry name" value="RNA-binding S4 domain"/>
    <property type="match status" value="1"/>
</dbReference>
<dbReference type="Pfam" id="PF01728">
    <property type="entry name" value="FtsJ"/>
    <property type="match status" value="1"/>
</dbReference>
<dbReference type="GO" id="GO:0003723">
    <property type="term" value="F:RNA binding"/>
    <property type="evidence" value="ECO:0007669"/>
    <property type="project" value="UniProtKB-KW"/>
</dbReference>
<name>A0A2M8PY97_9CHLR</name>
<dbReference type="Pfam" id="PF01479">
    <property type="entry name" value="S4"/>
    <property type="match status" value="1"/>
</dbReference>
<dbReference type="InterPro" id="IPR004538">
    <property type="entry name" value="Hemolysin_A/TlyA"/>
</dbReference>
<evidence type="ECO:0000256" key="1">
    <source>
        <dbReference type="ARBA" id="ARBA00022884"/>
    </source>
</evidence>
<evidence type="ECO:0000313" key="6">
    <source>
        <dbReference type="EMBL" id="PJF42517.1"/>
    </source>
</evidence>
<evidence type="ECO:0000313" key="7">
    <source>
        <dbReference type="Proteomes" id="UP000228947"/>
    </source>
</evidence>
<dbReference type="PROSITE" id="PS50889">
    <property type="entry name" value="S4"/>
    <property type="match status" value="1"/>
</dbReference>
<gene>
    <name evidence="5" type="ORF">CUN49_02810</name>
    <name evidence="6" type="ORF">CUN50_03840</name>
</gene>
<accession>A0A2M8PY97</accession>
<comment type="caution">
    <text evidence="6">The sequence shown here is derived from an EMBL/GenBank/DDBJ whole genome shotgun (WGS) entry which is preliminary data.</text>
</comment>
<keyword evidence="1 3" id="KW-0694">RNA-binding</keyword>
<dbReference type="PANTHER" id="PTHR32319">
    <property type="entry name" value="BACTERIAL HEMOLYSIN-LIKE PROTEIN"/>
    <property type="match status" value="1"/>
</dbReference>
<dbReference type="NCBIfam" id="TIGR00478">
    <property type="entry name" value="tly"/>
    <property type="match status" value="1"/>
</dbReference>
<organism evidence="6 7">
    <name type="scientific">Candidatus Thermofonsia Clade 1 bacterium</name>
    <dbReference type="NCBI Taxonomy" id="2364210"/>
    <lineage>
        <taxon>Bacteria</taxon>
        <taxon>Bacillati</taxon>
        <taxon>Chloroflexota</taxon>
        <taxon>Candidatus Thermofontia</taxon>
        <taxon>Candidatus Thermofonsia Clade 1</taxon>
    </lineage>
</organism>
<evidence type="ECO:0000313" key="5">
    <source>
        <dbReference type="EMBL" id="PJF36951.1"/>
    </source>
</evidence>
<dbReference type="SUPFAM" id="SSF53335">
    <property type="entry name" value="S-adenosyl-L-methionine-dependent methyltransferases"/>
    <property type="match status" value="1"/>
</dbReference>
<dbReference type="InterPro" id="IPR002877">
    <property type="entry name" value="RNA_MeTrfase_FtsJ_dom"/>
</dbReference>
<evidence type="ECO:0000256" key="3">
    <source>
        <dbReference type="PROSITE-ProRule" id="PRU00182"/>
    </source>
</evidence>
<dbReference type="SUPFAM" id="SSF55174">
    <property type="entry name" value="Alpha-L RNA-binding motif"/>
    <property type="match status" value="1"/>
</dbReference>
<reference evidence="7 8" key="1">
    <citation type="submission" date="2017-11" db="EMBL/GenBank/DDBJ databases">
        <title>Evolution of Phototrophy in the Chloroflexi Phylum Driven by Horizontal Gene Transfer.</title>
        <authorList>
            <person name="Ward L.M."/>
            <person name="Hemp J."/>
            <person name="Shih P.M."/>
            <person name="Mcglynn S.E."/>
            <person name="Fischer W."/>
        </authorList>
    </citation>
    <scope>NUCLEOTIDE SEQUENCE [LARGE SCALE GENOMIC DNA]</scope>
    <source>
        <strain evidence="6">CP1_1M</strain>
        <strain evidence="5">JP3_13</strain>
    </source>
</reference>
<proteinExistence type="inferred from homology"/>
<dbReference type="InterPro" id="IPR047048">
    <property type="entry name" value="TlyA"/>
</dbReference>
<dbReference type="SMART" id="SM00363">
    <property type="entry name" value="S4"/>
    <property type="match status" value="1"/>
</dbReference>
<dbReference type="Gene3D" id="3.40.50.150">
    <property type="entry name" value="Vaccinia Virus protein VP39"/>
    <property type="match status" value="1"/>
</dbReference>
<dbReference type="PANTHER" id="PTHR32319:SF0">
    <property type="entry name" value="BACTERIAL HEMOLYSIN-LIKE PROTEIN"/>
    <property type="match status" value="1"/>
</dbReference>
<evidence type="ECO:0000259" key="4">
    <source>
        <dbReference type="SMART" id="SM00363"/>
    </source>
</evidence>